<dbReference type="PANTHER" id="PTHR48090:SF7">
    <property type="entry name" value="RFBJ PROTEIN"/>
    <property type="match status" value="1"/>
</dbReference>
<protein>
    <submittedName>
        <fullName evidence="3">Glycosyltransferase</fullName>
        <ecNumber evidence="3">2.4.-.-</ecNumber>
    </submittedName>
</protein>
<dbReference type="Gene3D" id="3.90.550.10">
    <property type="entry name" value="Spore Coat Polysaccharide Biosynthesis Protein SpsA, Chain A"/>
    <property type="match status" value="1"/>
</dbReference>
<comment type="caution">
    <text evidence="3">The sequence shown here is derived from an EMBL/GenBank/DDBJ whole genome shotgun (WGS) entry which is preliminary data.</text>
</comment>
<proteinExistence type="predicted"/>
<keyword evidence="1" id="KW-0472">Membrane</keyword>
<evidence type="ECO:0000259" key="2">
    <source>
        <dbReference type="Pfam" id="PF00535"/>
    </source>
</evidence>
<accession>A0ABU1D4Z0</accession>
<keyword evidence="3" id="KW-0328">Glycosyltransferase</keyword>
<keyword evidence="1" id="KW-0812">Transmembrane</keyword>
<keyword evidence="3" id="KW-0808">Transferase</keyword>
<dbReference type="InterPro" id="IPR029044">
    <property type="entry name" value="Nucleotide-diphossugar_trans"/>
</dbReference>
<dbReference type="PANTHER" id="PTHR48090">
    <property type="entry name" value="UNDECAPRENYL-PHOSPHATE 4-DEOXY-4-FORMAMIDO-L-ARABINOSE TRANSFERASE-RELATED"/>
    <property type="match status" value="1"/>
</dbReference>
<evidence type="ECO:0000256" key="1">
    <source>
        <dbReference type="SAM" id="Phobius"/>
    </source>
</evidence>
<reference evidence="3 4" key="1">
    <citation type="submission" date="2023-08" db="EMBL/GenBank/DDBJ databases">
        <title>Alcaligenaceae gen. nov., a novel taxon isolated from the sludge of Yixing Pesticide Factory.</title>
        <authorList>
            <person name="Ruan L."/>
        </authorList>
    </citation>
    <scope>NUCLEOTIDE SEQUENCE [LARGE SCALE GENOMIC DNA]</scope>
    <source>
        <strain evidence="3 4">LG-2</strain>
    </source>
</reference>
<sequence length="324" mass="36063">MTPTSPRIAIILPAYNEAATVAATIRSFHAALPEAQIVVVNNNSRDDTAAIAERTLAELGADGRVLNEGRQGKGNAVRRAFLEVDADIYVMSDADLTYPSDRIHDLIRPILDGTADMVVGDRHSGGHYAAENKRALHGFGNQLVQRLVNWLFGAKLVDIMSGYRAFNRSFVKTYPILVEGFQIETDMTLHALNRRMRIVEIPVEYKDRPEGSFSKLNTVSDGLRVISTIVRILRHYRPLFFFGVMSGIFGVSGLIAVTPVLEEWLQMQYITRIPLAVLAASLEVVAFLLLAVGIILDSLSHHEKHRAELHYLRVYGDRGDDRAD</sequence>
<dbReference type="SUPFAM" id="SSF53448">
    <property type="entry name" value="Nucleotide-diphospho-sugar transferases"/>
    <property type="match status" value="1"/>
</dbReference>
<gene>
    <name evidence="3" type="ORF">Q8947_05880</name>
</gene>
<dbReference type="GO" id="GO:0016757">
    <property type="term" value="F:glycosyltransferase activity"/>
    <property type="evidence" value="ECO:0007669"/>
    <property type="project" value="UniProtKB-KW"/>
</dbReference>
<feature type="transmembrane region" description="Helical" evidence="1">
    <location>
        <begin position="239"/>
        <end position="261"/>
    </location>
</feature>
<keyword evidence="1" id="KW-1133">Transmembrane helix</keyword>
<dbReference type="InterPro" id="IPR001173">
    <property type="entry name" value="Glyco_trans_2-like"/>
</dbReference>
<evidence type="ECO:0000313" key="3">
    <source>
        <dbReference type="EMBL" id="MDR4125510.1"/>
    </source>
</evidence>
<organism evidence="3 4">
    <name type="scientific">Yanghanlia caeni</name>
    <dbReference type="NCBI Taxonomy" id="3064283"/>
    <lineage>
        <taxon>Bacteria</taxon>
        <taxon>Pseudomonadati</taxon>
        <taxon>Pseudomonadota</taxon>
        <taxon>Betaproteobacteria</taxon>
        <taxon>Burkholderiales</taxon>
        <taxon>Alcaligenaceae</taxon>
        <taxon>Yanghanlia</taxon>
    </lineage>
</organism>
<dbReference type="InterPro" id="IPR050256">
    <property type="entry name" value="Glycosyltransferase_2"/>
</dbReference>
<feature type="transmembrane region" description="Helical" evidence="1">
    <location>
        <begin position="273"/>
        <end position="296"/>
    </location>
</feature>
<keyword evidence="4" id="KW-1185">Reference proteome</keyword>
<dbReference type="CDD" id="cd04179">
    <property type="entry name" value="DPM_DPG-synthase_like"/>
    <property type="match status" value="1"/>
</dbReference>
<dbReference type="RefSeq" id="WP_347286701.1">
    <property type="nucleotide sequence ID" value="NZ_JAUZQE010000010.1"/>
</dbReference>
<name>A0ABU1D4Z0_9BURK</name>
<dbReference type="EMBL" id="JAUZQE010000010">
    <property type="protein sequence ID" value="MDR4125510.1"/>
    <property type="molecule type" value="Genomic_DNA"/>
</dbReference>
<evidence type="ECO:0000313" key="4">
    <source>
        <dbReference type="Proteomes" id="UP001232156"/>
    </source>
</evidence>
<dbReference type="Proteomes" id="UP001232156">
    <property type="component" value="Unassembled WGS sequence"/>
</dbReference>
<dbReference type="Pfam" id="PF00535">
    <property type="entry name" value="Glycos_transf_2"/>
    <property type="match status" value="1"/>
</dbReference>
<dbReference type="EC" id="2.4.-.-" evidence="3"/>
<feature type="domain" description="Glycosyltransferase 2-like" evidence="2">
    <location>
        <begin position="10"/>
        <end position="172"/>
    </location>
</feature>